<proteinExistence type="predicted"/>
<sequence length="210" mass="24058">MDSEVEAYMSKSEAAYEEAVSMLGDMSSWEVYENSQELAAYRRHSPSGLDILKIEFFIPRSPNQVLDFIYKNLGDIHNSLNPDLVREHKLFKEYSDITRIRYELIDAGIPGVSPRDILYFGIKLQVSDDVFALIETSVEHPEKPIRPDVIRAEVNYALHFCEKLNGQCHVVALAYADSKGSIPKTFINMGLRRRVDFYKVLIKEILAHTT</sequence>
<evidence type="ECO:0000313" key="2">
    <source>
        <dbReference type="EMBL" id="OMJ74623.1"/>
    </source>
</evidence>
<dbReference type="AlphaFoldDB" id="A0A1R2BCW9"/>
<evidence type="ECO:0000313" key="3">
    <source>
        <dbReference type="Proteomes" id="UP000187209"/>
    </source>
</evidence>
<protein>
    <recommendedName>
        <fullName evidence="1">START domain-containing protein</fullName>
    </recommendedName>
</protein>
<dbReference type="CDD" id="cd00177">
    <property type="entry name" value="START"/>
    <property type="match status" value="1"/>
</dbReference>
<dbReference type="Pfam" id="PF01852">
    <property type="entry name" value="START"/>
    <property type="match status" value="1"/>
</dbReference>
<accession>A0A1R2BCW9</accession>
<dbReference type="InterPro" id="IPR051213">
    <property type="entry name" value="START_lipid_transfer"/>
</dbReference>
<dbReference type="Gene3D" id="3.30.530.20">
    <property type="match status" value="1"/>
</dbReference>
<dbReference type="GO" id="GO:0008289">
    <property type="term" value="F:lipid binding"/>
    <property type="evidence" value="ECO:0007669"/>
    <property type="project" value="InterPro"/>
</dbReference>
<organism evidence="2 3">
    <name type="scientific">Stentor coeruleus</name>
    <dbReference type="NCBI Taxonomy" id="5963"/>
    <lineage>
        <taxon>Eukaryota</taxon>
        <taxon>Sar</taxon>
        <taxon>Alveolata</taxon>
        <taxon>Ciliophora</taxon>
        <taxon>Postciliodesmatophora</taxon>
        <taxon>Heterotrichea</taxon>
        <taxon>Heterotrichida</taxon>
        <taxon>Stentoridae</taxon>
        <taxon>Stentor</taxon>
    </lineage>
</organism>
<dbReference type="OrthoDB" id="319613at2759"/>
<name>A0A1R2BCW9_9CILI</name>
<dbReference type="PROSITE" id="PS50848">
    <property type="entry name" value="START"/>
    <property type="match status" value="1"/>
</dbReference>
<reference evidence="2 3" key="1">
    <citation type="submission" date="2016-11" db="EMBL/GenBank/DDBJ databases">
        <title>The macronuclear genome of Stentor coeruleus: a giant cell with tiny introns.</title>
        <authorList>
            <person name="Slabodnick M."/>
            <person name="Ruby J.G."/>
            <person name="Reiff S.B."/>
            <person name="Swart E.C."/>
            <person name="Gosai S."/>
            <person name="Prabakaran S."/>
            <person name="Witkowska E."/>
            <person name="Larue G.E."/>
            <person name="Fisher S."/>
            <person name="Freeman R.M."/>
            <person name="Gunawardena J."/>
            <person name="Chu W."/>
            <person name="Stover N.A."/>
            <person name="Gregory B.D."/>
            <person name="Nowacki M."/>
            <person name="Derisi J."/>
            <person name="Roy S.W."/>
            <person name="Marshall W.F."/>
            <person name="Sood P."/>
        </authorList>
    </citation>
    <scope>NUCLEOTIDE SEQUENCE [LARGE SCALE GENOMIC DNA]</scope>
    <source>
        <strain evidence="2">WM001</strain>
    </source>
</reference>
<dbReference type="SUPFAM" id="SSF55961">
    <property type="entry name" value="Bet v1-like"/>
    <property type="match status" value="1"/>
</dbReference>
<dbReference type="Proteomes" id="UP000187209">
    <property type="component" value="Unassembled WGS sequence"/>
</dbReference>
<keyword evidence="3" id="KW-1185">Reference proteome</keyword>
<evidence type="ECO:0000259" key="1">
    <source>
        <dbReference type="PROSITE" id="PS50848"/>
    </source>
</evidence>
<gene>
    <name evidence="2" type="ORF">SteCoe_26404</name>
</gene>
<comment type="caution">
    <text evidence="2">The sequence shown here is derived from an EMBL/GenBank/DDBJ whole genome shotgun (WGS) entry which is preliminary data.</text>
</comment>
<dbReference type="PANTHER" id="PTHR19308:SF56">
    <property type="entry name" value="START DOMAIN-CONTAINING PROTEIN"/>
    <property type="match status" value="1"/>
</dbReference>
<dbReference type="InterPro" id="IPR002913">
    <property type="entry name" value="START_lipid-bd_dom"/>
</dbReference>
<dbReference type="EMBL" id="MPUH01000739">
    <property type="protein sequence ID" value="OMJ74623.1"/>
    <property type="molecule type" value="Genomic_DNA"/>
</dbReference>
<dbReference type="PANTHER" id="PTHR19308">
    <property type="entry name" value="PHOSPHATIDYLCHOLINE TRANSFER PROTEIN"/>
    <property type="match status" value="1"/>
</dbReference>
<feature type="domain" description="START" evidence="1">
    <location>
        <begin position="29"/>
        <end position="191"/>
    </location>
</feature>
<dbReference type="InterPro" id="IPR023393">
    <property type="entry name" value="START-like_dom_sf"/>
</dbReference>
<dbReference type="GO" id="GO:0005737">
    <property type="term" value="C:cytoplasm"/>
    <property type="evidence" value="ECO:0007669"/>
    <property type="project" value="UniProtKB-ARBA"/>
</dbReference>